<dbReference type="InterPro" id="IPR039373">
    <property type="entry name" value="Peptidase_M28B"/>
</dbReference>
<keyword evidence="5" id="KW-1185">Reference proteome</keyword>
<dbReference type="PANTHER" id="PTHR10404:SF50">
    <property type="entry name" value="AMINOPEPTIDASE NAALADL1"/>
    <property type="match status" value="1"/>
</dbReference>
<keyword evidence="4" id="KW-0645">Protease</keyword>
<keyword evidence="4" id="KW-0378">Hydrolase</keyword>
<dbReference type="PANTHER" id="PTHR10404">
    <property type="entry name" value="N-ACETYLATED-ALPHA-LINKED ACIDIC DIPEPTIDASE"/>
    <property type="match status" value="1"/>
</dbReference>
<dbReference type="Gene3D" id="1.20.930.40">
    <property type="entry name" value="Transferrin receptor-like, dimerisation domain"/>
    <property type="match status" value="1"/>
</dbReference>
<dbReference type="Gene3D" id="3.50.30.30">
    <property type="match status" value="1"/>
</dbReference>
<dbReference type="SUPFAM" id="SSF53187">
    <property type="entry name" value="Zn-dependent exopeptidases"/>
    <property type="match status" value="1"/>
</dbReference>
<dbReference type="SUPFAM" id="SSF47672">
    <property type="entry name" value="Transferrin receptor-like dimerisation domain"/>
    <property type="match status" value="1"/>
</dbReference>
<dbReference type="SUPFAM" id="SSF52025">
    <property type="entry name" value="PA domain"/>
    <property type="match status" value="1"/>
</dbReference>
<evidence type="ECO:0000259" key="3">
    <source>
        <dbReference type="Pfam" id="PF04389"/>
    </source>
</evidence>
<organism evidence="4 5">
    <name type="scientific">Labeo rohita</name>
    <name type="common">Indian major carp</name>
    <name type="synonym">Cyprinus rohita</name>
    <dbReference type="NCBI Taxonomy" id="84645"/>
    <lineage>
        <taxon>Eukaryota</taxon>
        <taxon>Metazoa</taxon>
        <taxon>Chordata</taxon>
        <taxon>Craniata</taxon>
        <taxon>Vertebrata</taxon>
        <taxon>Euteleostomi</taxon>
        <taxon>Actinopterygii</taxon>
        <taxon>Neopterygii</taxon>
        <taxon>Teleostei</taxon>
        <taxon>Ostariophysi</taxon>
        <taxon>Cypriniformes</taxon>
        <taxon>Cyprinidae</taxon>
        <taxon>Labeoninae</taxon>
        <taxon>Labeonini</taxon>
        <taxon>Labeo</taxon>
    </lineage>
</organism>
<proteinExistence type="inferred from homology"/>
<protein>
    <submittedName>
        <fullName evidence="4">Aminopeptidase NAALADL1</fullName>
    </submittedName>
</protein>
<accession>A0ABQ8MPH5</accession>
<dbReference type="Pfam" id="PF04389">
    <property type="entry name" value="Peptidase_M28"/>
    <property type="match status" value="1"/>
</dbReference>
<dbReference type="EMBL" id="JACTAM010000005">
    <property type="protein sequence ID" value="KAI2664746.1"/>
    <property type="molecule type" value="Genomic_DNA"/>
</dbReference>
<dbReference type="InterPro" id="IPR007484">
    <property type="entry name" value="Peptidase_M28"/>
</dbReference>
<dbReference type="GO" id="GO:0004177">
    <property type="term" value="F:aminopeptidase activity"/>
    <property type="evidence" value="ECO:0007669"/>
    <property type="project" value="UniProtKB-KW"/>
</dbReference>
<gene>
    <name evidence="4" type="ORF">H4Q32_003028</name>
</gene>
<sequence length="687" mass="76125">MMMKVVLLCVLAATLAFTIGILLGHFAIDKGSSVPDWVRDASRDVDEKIIKTFLDQLDTNQLRENLRELTKVPHMATTAGDEGTVQFLLKRWQDPNTGLDNAWREDYKVYLSFPNKSNPNKVSVVNPENAVLFAAREREKPYKPEQEDPDVAINAAKFGIVGLLVYTDPYEMNDGLVSESDTYPHSWYLPPTGVERGSYSIDFGDLLTPYLAAKDDTYRIPKEDITGIPPIPTQPIGFEDAERLICELDGDNAPDDWQGSLNCTYKLGGPGFKASSSFNNSNVHLDTFNTESLVNSANVMGVIRGSVEPDRYVIYGNHRDSWVHGAIDPSSGTAVMLEITRVLGKMVKEGKWRPRRSIIFGSWGAEEFGLIGSAEYTEEYFSKLSERTVAYINVDISVFANATLRASASPAAHGVLFTASKQVDAPGTTLSVYDNWLKYSNRTSPNYGIIPNVGFLTGAGSDYAAFMHYLGITSMDISYYYDRTKTKARIYPAYHTAYDTFDYASTYIDPGFTSHQAVARTAGNVLLRLADSLLLPFNCTDYAESLQRYLSEAVTTFESKLAAKGISMESLKKAVKLFSDTANKLDSLIRDSDLANETPLMVRQINDQLMLLDRAFLDPLAFPEQYGFRHVIWASRSSSVPTFPGLADAVEKAEGTGLKEDWDQAHKHLSIVTQAIAGAAHTLDNVI</sequence>
<dbReference type="Proteomes" id="UP000830375">
    <property type="component" value="Unassembled WGS sequence"/>
</dbReference>
<keyword evidence="4" id="KW-0031">Aminopeptidase</keyword>
<evidence type="ECO:0000259" key="2">
    <source>
        <dbReference type="Pfam" id="PF04253"/>
    </source>
</evidence>
<dbReference type="Gene3D" id="3.40.630.10">
    <property type="entry name" value="Zn peptidases"/>
    <property type="match status" value="1"/>
</dbReference>
<evidence type="ECO:0000313" key="4">
    <source>
        <dbReference type="EMBL" id="KAI2664746.1"/>
    </source>
</evidence>
<dbReference type="InterPro" id="IPR007365">
    <property type="entry name" value="TFR-like_dimer_dom"/>
</dbReference>
<dbReference type="Pfam" id="PF04253">
    <property type="entry name" value="TFR_dimer"/>
    <property type="match status" value="1"/>
</dbReference>
<reference evidence="4 5" key="1">
    <citation type="submission" date="2022-01" db="EMBL/GenBank/DDBJ databases">
        <title>A high-quality chromosome-level genome assembly of rohu carp, Labeo rohita.</title>
        <authorList>
            <person name="Arick M.A. II"/>
            <person name="Hsu C.-Y."/>
            <person name="Magbanua Z."/>
            <person name="Pechanova O."/>
            <person name="Grover C."/>
            <person name="Miller E."/>
            <person name="Thrash A."/>
            <person name="Ezzel L."/>
            <person name="Alam S."/>
            <person name="Benzie J."/>
            <person name="Hamilton M."/>
            <person name="Karsi A."/>
            <person name="Lawrence M.L."/>
            <person name="Peterson D.G."/>
        </authorList>
    </citation>
    <scope>NUCLEOTIDE SEQUENCE [LARGE SCALE GENOMIC DNA]</scope>
    <source>
        <strain evidence="5">BAU-BD-2019</strain>
        <tissue evidence="4">Blood</tissue>
    </source>
</reference>
<feature type="domain" description="Peptidase M28" evidence="3">
    <location>
        <begin position="298"/>
        <end position="505"/>
    </location>
</feature>
<evidence type="ECO:0000256" key="1">
    <source>
        <dbReference type="ARBA" id="ARBA00005634"/>
    </source>
</evidence>
<dbReference type="CDD" id="cd08022">
    <property type="entry name" value="M28_PSMA_like"/>
    <property type="match status" value="1"/>
</dbReference>
<evidence type="ECO:0000313" key="5">
    <source>
        <dbReference type="Proteomes" id="UP000830375"/>
    </source>
</evidence>
<dbReference type="InterPro" id="IPR046450">
    <property type="entry name" value="PA_dom_sf"/>
</dbReference>
<dbReference type="InterPro" id="IPR036757">
    <property type="entry name" value="TFR-like_dimer_dom_sf"/>
</dbReference>
<name>A0ABQ8MPH5_LABRO</name>
<comment type="similarity">
    <text evidence="1">Belongs to the peptidase M28 family. M28B subfamily.</text>
</comment>
<feature type="domain" description="Transferrin receptor-like dimerisation" evidence="2">
    <location>
        <begin position="566"/>
        <end position="683"/>
    </location>
</feature>
<comment type="caution">
    <text evidence="4">The sequence shown here is derived from an EMBL/GenBank/DDBJ whole genome shotgun (WGS) entry which is preliminary data.</text>
</comment>